<accession>A0A1X0Q6D0</accession>
<dbReference type="EMBL" id="LTAI01001491">
    <property type="protein sequence ID" value="ORD95319.1"/>
    <property type="molecule type" value="Genomic_DNA"/>
</dbReference>
<evidence type="ECO:0000313" key="2">
    <source>
        <dbReference type="Proteomes" id="UP000192501"/>
    </source>
</evidence>
<dbReference type="VEuPathDB" id="MicrosporidiaDB:A0H76_952"/>
<proteinExistence type="predicted"/>
<gene>
    <name evidence="1" type="ORF">A0H76_952</name>
</gene>
<reference evidence="1 2" key="1">
    <citation type="journal article" date="2017" name="Environ. Microbiol.">
        <title>Decay of the glycolytic pathway and adaptation to intranuclear parasitism within Enterocytozoonidae microsporidia.</title>
        <authorList>
            <person name="Wiredu Boakye D."/>
            <person name="Jaroenlak P."/>
            <person name="Prachumwat A."/>
            <person name="Williams T.A."/>
            <person name="Bateman K.S."/>
            <person name="Itsathitphaisarn O."/>
            <person name="Sritunyalucksana K."/>
            <person name="Paszkiewicz K.H."/>
            <person name="Moore K.A."/>
            <person name="Stentiford G.D."/>
            <person name="Williams B.A."/>
        </authorList>
    </citation>
    <scope>NUCLEOTIDE SEQUENCE [LARGE SCALE GENOMIC DNA]</scope>
    <source>
        <strain evidence="2">canceri</strain>
    </source>
</reference>
<evidence type="ECO:0000313" key="1">
    <source>
        <dbReference type="EMBL" id="ORD95319.1"/>
    </source>
</evidence>
<dbReference type="Gene3D" id="3.30.420.10">
    <property type="entry name" value="Ribonuclease H-like superfamily/Ribonuclease H"/>
    <property type="match status" value="1"/>
</dbReference>
<name>A0A1X0Q6D0_9MICR</name>
<dbReference type="InterPro" id="IPR036397">
    <property type="entry name" value="RNaseH_sf"/>
</dbReference>
<comment type="caution">
    <text evidence="1">The sequence shown here is derived from an EMBL/GenBank/DDBJ whole genome shotgun (WGS) entry which is preliminary data.</text>
</comment>
<dbReference type="GO" id="GO:0003676">
    <property type="term" value="F:nucleic acid binding"/>
    <property type="evidence" value="ECO:0007669"/>
    <property type="project" value="InterPro"/>
</dbReference>
<dbReference type="Proteomes" id="UP000192501">
    <property type="component" value="Unassembled WGS sequence"/>
</dbReference>
<organism evidence="1 2">
    <name type="scientific">Hepatospora eriocheir</name>
    <dbReference type="NCBI Taxonomy" id="1081669"/>
    <lineage>
        <taxon>Eukaryota</taxon>
        <taxon>Fungi</taxon>
        <taxon>Fungi incertae sedis</taxon>
        <taxon>Microsporidia</taxon>
        <taxon>Hepatosporidae</taxon>
        <taxon>Hepatospora</taxon>
    </lineage>
</organism>
<sequence>MVYGSISYQGVGRLVFIKNTMIGAVYKQILAKNLRQSANEMGIDLFIFIHNNDPKYTSSLLKTGLM</sequence>
<dbReference type="AlphaFoldDB" id="A0A1X0Q6D0"/>
<protein>
    <submittedName>
        <fullName evidence="1">Uncharacterized protein</fullName>
    </submittedName>
</protein>